<dbReference type="InterPro" id="IPR004113">
    <property type="entry name" value="FAD-bd_oxidored_4_C"/>
</dbReference>
<dbReference type="Pfam" id="PF02913">
    <property type="entry name" value="FAD-oxidase_C"/>
    <property type="match status" value="1"/>
</dbReference>
<evidence type="ECO:0000256" key="5">
    <source>
        <dbReference type="ARBA" id="ARBA00022827"/>
    </source>
</evidence>
<dbReference type="GO" id="GO:0008720">
    <property type="term" value="F:D-lactate dehydrogenase (NAD+) activity"/>
    <property type="evidence" value="ECO:0007669"/>
    <property type="project" value="TreeGrafter"/>
</dbReference>
<evidence type="ECO:0000313" key="15">
    <source>
        <dbReference type="Proteomes" id="UP000324106"/>
    </source>
</evidence>
<keyword evidence="3" id="KW-0285">Flavoprotein</keyword>
<dbReference type="InterPro" id="IPR016167">
    <property type="entry name" value="FAD-bd_PCMH_sub1"/>
</dbReference>
<dbReference type="Pfam" id="PF13183">
    <property type="entry name" value="Fer4_8"/>
    <property type="match status" value="1"/>
</dbReference>
<dbReference type="InterPro" id="IPR036318">
    <property type="entry name" value="FAD-bd_PCMH-like_sf"/>
</dbReference>
<dbReference type="InterPro" id="IPR006094">
    <property type="entry name" value="Oxid_FAD_bind_N"/>
</dbReference>
<keyword evidence="8" id="KW-0408">Iron</keyword>
<evidence type="ECO:0000256" key="9">
    <source>
        <dbReference type="ARBA" id="ARBA00023014"/>
    </source>
</evidence>
<dbReference type="GO" id="GO:0051536">
    <property type="term" value="F:iron-sulfur cluster binding"/>
    <property type="evidence" value="ECO:0007669"/>
    <property type="project" value="UniProtKB-KW"/>
</dbReference>
<dbReference type="InterPro" id="IPR016166">
    <property type="entry name" value="FAD-bd_PCMH"/>
</dbReference>
<organism evidence="14 15">
    <name type="scientific">Streptomyces venezuelae</name>
    <dbReference type="NCBI Taxonomy" id="54571"/>
    <lineage>
        <taxon>Bacteria</taxon>
        <taxon>Bacillati</taxon>
        <taxon>Actinomycetota</taxon>
        <taxon>Actinomycetes</taxon>
        <taxon>Kitasatosporales</taxon>
        <taxon>Streptomycetaceae</taxon>
        <taxon>Streptomyces</taxon>
    </lineage>
</organism>
<evidence type="ECO:0000313" key="14">
    <source>
        <dbReference type="EMBL" id="QES23589.1"/>
    </source>
</evidence>
<feature type="domain" description="4Fe-4S ferredoxin-type" evidence="12">
    <location>
        <begin position="564"/>
        <end position="593"/>
    </location>
</feature>
<feature type="domain" description="FAD-binding PCMH-type" evidence="13">
    <location>
        <begin position="66"/>
        <end position="294"/>
    </location>
</feature>
<dbReference type="AlphaFoldDB" id="A0A5P2B5G2"/>
<keyword evidence="9" id="KW-0411">Iron-sulfur</keyword>
<dbReference type="SUPFAM" id="SSF56176">
    <property type="entry name" value="FAD-binding/transporter-associated domain-like"/>
    <property type="match status" value="1"/>
</dbReference>
<dbReference type="GO" id="GO:1903457">
    <property type="term" value="P:lactate catabolic process"/>
    <property type="evidence" value="ECO:0007669"/>
    <property type="project" value="TreeGrafter"/>
</dbReference>
<evidence type="ECO:0000256" key="4">
    <source>
        <dbReference type="ARBA" id="ARBA00022723"/>
    </source>
</evidence>
<name>A0A5P2B5G2_STRVZ</name>
<evidence type="ECO:0000256" key="3">
    <source>
        <dbReference type="ARBA" id="ARBA00022630"/>
    </source>
</evidence>
<dbReference type="PANTHER" id="PTHR11748">
    <property type="entry name" value="D-LACTATE DEHYDROGENASE"/>
    <property type="match status" value="1"/>
</dbReference>
<evidence type="ECO:0000259" key="13">
    <source>
        <dbReference type="PROSITE" id="PS51387"/>
    </source>
</evidence>
<dbReference type="RefSeq" id="WP_150272626.1">
    <property type="nucleotide sequence ID" value="NZ_CP029194.1"/>
</dbReference>
<dbReference type="GO" id="GO:0004458">
    <property type="term" value="F:D-lactate dehydrogenase (cytochrome) activity"/>
    <property type="evidence" value="ECO:0007669"/>
    <property type="project" value="UniProtKB-EC"/>
</dbReference>
<dbReference type="OrthoDB" id="9770306at2"/>
<dbReference type="SUPFAM" id="SSF46548">
    <property type="entry name" value="alpha-helical ferredoxin"/>
    <property type="match status" value="1"/>
</dbReference>
<dbReference type="PROSITE" id="PS00198">
    <property type="entry name" value="4FE4S_FER_1"/>
    <property type="match status" value="1"/>
</dbReference>
<dbReference type="Gene3D" id="3.30.465.10">
    <property type="match status" value="1"/>
</dbReference>
<dbReference type="PROSITE" id="PS51387">
    <property type="entry name" value="FAD_PCMH"/>
    <property type="match status" value="1"/>
</dbReference>
<dbReference type="InterPro" id="IPR009051">
    <property type="entry name" value="Helical_ferredxn"/>
</dbReference>
<keyword evidence="6" id="KW-0809">Transit peptide</keyword>
<dbReference type="SUPFAM" id="SSF55103">
    <property type="entry name" value="FAD-linked oxidases, C-terminal domain"/>
    <property type="match status" value="1"/>
</dbReference>
<dbReference type="EC" id="1.1.2.4" evidence="10"/>
<evidence type="ECO:0000256" key="10">
    <source>
        <dbReference type="ARBA" id="ARBA00038897"/>
    </source>
</evidence>
<proteinExistence type="inferred from homology"/>
<evidence type="ECO:0000259" key="12">
    <source>
        <dbReference type="PROSITE" id="PS51379"/>
    </source>
</evidence>
<evidence type="ECO:0000256" key="6">
    <source>
        <dbReference type="ARBA" id="ARBA00022946"/>
    </source>
</evidence>
<sequence length="974" mass="104255">MPLFEPNPQALRPGTKRSPAPDRVPELQSKGTPRRLREELSALLGAEKVLSGLSDLVRYASDASPYRFVPQVVVVAEDIDDISAVLSYAHGKGREVVFRAAGTSLNGQAQGEDILVDVRRHWAGVEVLDGGARARIRPGTTVVRANAALAPHGRVLGPDPASAIACTLGGVVANNASGMTAGTTRNSYRTLASLTFVLPSGTVVDTADPAADEELARAEPKLCAGLLALKAEIEADAELTARIRAKYAIKNTNGYRLDAFLDGATPVQILRGLMVGSEGTFGFIAETVFDTLPLDREVSTALLFFPSLPAAAAAVPLFNEAGALAVELMDGNTLRASVSVAGVPADWAELPRATAALLVEFRAPDAAAREAYERAADAVLAGLDLVAPVPSVENSFTRDPKRISGYWKARKAFVSAVGGSRPSGTTLITEDFAVPPARLAEACAELLELQSRHGFDAAVAGHAAHGNLHFLLAFDAGDPADVERYAAFMEEFCKLTVERFDGSLKAEHATGRNIAPFLELEWGTKATELMWRVKEVIDPDGVLAPRIVLDRDPEAHLRGLKTIPAVERIADPCIECGFCEPTCPSHDLTTTPRQRIVLRREMMRQPDGSPVEARLLEAYGYDAVDTCAGDSTCKLACPVGIDTGALMKEFRHERHSPREERIAALAARNFRAVEASARLAVAAADRIGDRVLERVTGFARKAVRPDLVPEWLPEIPGAAARRLPRTHRPAAVAVYYPACVNRIFGGPDGQRGPSLPEAVVAVSARAGKPVWIPDDVAGTCCATIWHSKGYERGNEVMANRIVEAAWGWTSGGKLPLVVDASSCTLGIAHEVVPYLTADNRELHAELTVLDSLVWAADELLPRLDVRRRVASAVVHATCSMRHLGDEEQLTRLAEACAEEVVVPADAGCCAFAGDRGMLHPELTASATAREAAEVTARSFDAHLSANRMCEIGMDRATGRTYQSVLLALERATRP</sequence>
<comment type="cofactor">
    <cofactor evidence="1">
        <name>FAD</name>
        <dbReference type="ChEBI" id="CHEBI:57692"/>
    </cofactor>
</comment>
<dbReference type="Pfam" id="PF01565">
    <property type="entry name" value="FAD_binding_4"/>
    <property type="match status" value="1"/>
</dbReference>
<dbReference type="Proteomes" id="UP000324106">
    <property type="component" value="Chromosome"/>
</dbReference>
<dbReference type="Pfam" id="PF02754">
    <property type="entry name" value="CCG"/>
    <property type="match status" value="1"/>
</dbReference>
<comment type="similarity">
    <text evidence="2">Belongs to the FAD-binding oxidoreductase/transferase type 4 family.</text>
</comment>
<dbReference type="InterPro" id="IPR016164">
    <property type="entry name" value="FAD-linked_Oxase-like_C"/>
</dbReference>
<dbReference type="GO" id="GO:0071949">
    <property type="term" value="F:FAD binding"/>
    <property type="evidence" value="ECO:0007669"/>
    <property type="project" value="InterPro"/>
</dbReference>
<evidence type="ECO:0000256" key="8">
    <source>
        <dbReference type="ARBA" id="ARBA00023004"/>
    </source>
</evidence>
<evidence type="ECO:0000256" key="2">
    <source>
        <dbReference type="ARBA" id="ARBA00008000"/>
    </source>
</evidence>
<dbReference type="Gene3D" id="3.30.70.2740">
    <property type="match status" value="1"/>
</dbReference>
<dbReference type="Gene3D" id="1.10.1060.10">
    <property type="entry name" value="Alpha-helical ferredoxin"/>
    <property type="match status" value="1"/>
</dbReference>
<dbReference type="EMBL" id="CP029194">
    <property type="protein sequence ID" value="QES23589.1"/>
    <property type="molecule type" value="Genomic_DNA"/>
</dbReference>
<dbReference type="PANTHER" id="PTHR11748:SF111">
    <property type="entry name" value="D-LACTATE DEHYDROGENASE, MITOCHONDRIAL-RELATED"/>
    <property type="match status" value="1"/>
</dbReference>
<reference evidence="14 15" key="1">
    <citation type="submission" date="2018-05" db="EMBL/GenBank/DDBJ databases">
        <title>Streptomyces venezuelae.</title>
        <authorList>
            <person name="Kim W."/>
            <person name="Lee N."/>
            <person name="Cho B.-K."/>
        </authorList>
    </citation>
    <scope>NUCLEOTIDE SEQUENCE [LARGE SCALE GENOMIC DNA]</scope>
    <source>
        <strain evidence="14 15">ATCC 15068</strain>
    </source>
</reference>
<protein>
    <recommendedName>
        <fullName evidence="10">D-lactate dehydrogenase (cytochrome)</fullName>
        <ecNumber evidence="10">1.1.2.4</ecNumber>
    </recommendedName>
</protein>
<feature type="region of interest" description="Disordered" evidence="11">
    <location>
        <begin position="1"/>
        <end position="34"/>
    </location>
</feature>
<dbReference type="PROSITE" id="PS51379">
    <property type="entry name" value="4FE4S_FER_2"/>
    <property type="match status" value="1"/>
</dbReference>
<gene>
    <name evidence="14" type="ORF">DEJ46_34395</name>
</gene>
<dbReference type="InterPro" id="IPR017900">
    <property type="entry name" value="4Fe4S_Fe_S_CS"/>
</dbReference>
<evidence type="ECO:0000256" key="7">
    <source>
        <dbReference type="ARBA" id="ARBA00023002"/>
    </source>
</evidence>
<dbReference type="InterPro" id="IPR016169">
    <property type="entry name" value="FAD-bd_PCMH_sub2"/>
</dbReference>
<dbReference type="InterPro" id="IPR004017">
    <property type="entry name" value="Cys_rich_dom"/>
</dbReference>
<accession>A0A5P2B5G2</accession>
<keyword evidence="4" id="KW-0479">Metal-binding</keyword>
<dbReference type="GO" id="GO:0046872">
    <property type="term" value="F:metal ion binding"/>
    <property type="evidence" value="ECO:0007669"/>
    <property type="project" value="UniProtKB-KW"/>
</dbReference>
<keyword evidence="7" id="KW-0560">Oxidoreductase</keyword>
<dbReference type="InterPro" id="IPR017896">
    <property type="entry name" value="4Fe4S_Fe-S-bd"/>
</dbReference>
<keyword evidence="5" id="KW-0274">FAD</keyword>
<evidence type="ECO:0000256" key="1">
    <source>
        <dbReference type="ARBA" id="ARBA00001974"/>
    </source>
</evidence>
<dbReference type="Gene3D" id="3.30.43.10">
    <property type="entry name" value="Uridine Diphospho-n-acetylenolpyruvylglucosamine Reductase, domain 2"/>
    <property type="match status" value="1"/>
</dbReference>
<evidence type="ECO:0000256" key="11">
    <source>
        <dbReference type="SAM" id="MobiDB-lite"/>
    </source>
</evidence>